<dbReference type="PANTHER" id="PTHR43434:SF1">
    <property type="entry name" value="PHOSPHOGLYCOLATE PHOSPHATASE"/>
    <property type="match status" value="1"/>
</dbReference>
<sequence>MDGILVLWDVDHTLVDVDGLGREAYDLAFLRRFGTAVTHRPPMAGRTDRAIAIDMLRRNGVPVTEPHLEDLREGAEAALDELAHLLPTRGRALPGAAAALAALHGQTLQSLLTGNVRRIAEVKLGPFGLAAHLDLDAGAYGWSHEVRAELVAVARLNAYRRSSRHFDRVVLIGDTPEDVRAALASGAGVVGVATGRYSRADLETAGAHVALDDLADTDRVQDAIRRAAR</sequence>
<dbReference type="SUPFAM" id="SSF56784">
    <property type="entry name" value="HAD-like"/>
    <property type="match status" value="1"/>
</dbReference>
<keyword evidence="2" id="KW-1185">Reference proteome</keyword>
<dbReference type="InterPro" id="IPR036412">
    <property type="entry name" value="HAD-like_sf"/>
</dbReference>
<dbReference type="AlphaFoldDB" id="A0A9W6KF58"/>
<dbReference type="Gene3D" id="1.10.150.240">
    <property type="entry name" value="Putative phosphatase, domain 2"/>
    <property type="match status" value="1"/>
</dbReference>
<proteinExistence type="predicted"/>
<gene>
    <name evidence="1" type="ORF">GCM10017581_014770</name>
</gene>
<dbReference type="Gene3D" id="3.40.50.1000">
    <property type="entry name" value="HAD superfamily/HAD-like"/>
    <property type="match status" value="1"/>
</dbReference>
<reference evidence="1" key="1">
    <citation type="journal article" date="2014" name="Int. J. Syst. Evol. Microbiol.">
        <title>Complete genome sequence of Corynebacterium casei LMG S-19264T (=DSM 44701T), isolated from a smear-ripened cheese.</title>
        <authorList>
            <consortium name="US DOE Joint Genome Institute (JGI-PGF)"/>
            <person name="Walter F."/>
            <person name="Albersmeier A."/>
            <person name="Kalinowski J."/>
            <person name="Ruckert C."/>
        </authorList>
    </citation>
    <scope>NUCLEOTIDE SEQUENCE</scope>
    <source>
        <strain evidence="1">VKM Ac-1321</strain>
    </source>
</reference>
<dbReference type="InterPro" id="IPR050155">
    <property type="entry name" value="HAD-like_hydrolase_sf"/>
</dbReference>
<comment type="caution">
    <text evidence="1">The sequence shown here is derived from an EMBL/GenBank/DDBJ whole genome shotgun (WGS) entry which is preliminary data.</text>
</comment>
<dbReference type="GO" id="GO:0008967">
    <property type="term" value="F:phosphoglycolate phosphatase activity"/>
    <property type="evidence" value="ECO:0007669"/>
    <property type="project" value="TreeGrafter"/>
</dbReference>
<dbReference type="RefSeq" id="WP_261959668.1">
    <property type="nucleotide sequence ID" value="NZ_BAAAXA010000001.1"/>
</dbReference>
<organism evidence="1 2">
    <name type="scientific">Dactylosporangium matsuzakiense</name>
    <dbReference type="NCBI Taxonomy" id="53360"/>
    <lineage>
        <taxon>Bacteria</taxon>
        <taxon>Bacillati</taxon>
        <taxon>Actinomycetota</taxon>
        <taxon>Actinomycetes</taxon>
        <taxon>Micromonosporales</taxon>
        <taxon>Micromonosporaceae</taxon>
        <taxon>Dactylosporangium</taxon>
    </lineage>
</organism>
<evidence type="ECO:0000313" key="1">
    <source>
        <dbReference type="EMBL" id="GLK99736.1"/>
    </source>
</evidence>
<name>A0A9W6KF58_9ACTN</name>
<dbReference type="InterPro" id="IPR023198">
    <property type="entry name" value="PGP-like_dom2"/>
</dbReference>
<dbReference type="GO" id="GO:0006281">
    <property type="term" value="P:DNA repair"/>
    <property type="evidence" value="ECO:0007669"/>
    <property type="project" value="TreeGrafter"/>
</dbReference>
<dbReference type="InterPro" id="IPR023214">
    <property type="entry name" value="HAD_sf"/>
</dbReference>
<dbReference type="Proteomes" id="UP001143480">
    <property type="component" value="Unassembled WGS sequence"/>
</dbReference>
<dbReference type="Pfam" id="PF12710">
    <property type="entry name" value="HAD"/>
    <property type="match status" value="1"/>
</dbReference>
<accession>A0A9W6KF58</accession>
<reference evidence="1" key="2">
    <citation type="submission" date="2023-01" db="EMBL/GenBank/DDBJ databases">
        <authorList>
            <person name="Sun Q."/>
            <person name="Evtushenko L."/>
        </authorList>
    </citation>
    <scope>NUCLEOTIDE SEQUENCE</scope>
    <source>
        <strain evidence="1">VKM Ac-1321</strain>
    </source>
</reference>
<evidence type="ECO:0000313" key="2">
    <source>
        <dbReference type="Proteomes" id="UP001143480"/>
    </source>
</evidence>
<protein>
    <submittedName>
        <fullName evidence="1">Haloacid dehalogenase</fullName>
    </submittedName>
</protein>
<dbReference type="EMBL" id="BSFP01000005">
    <property type="protein sequence ID" value="GLK99736.1"/>
    <property type="molecule type" value="Genomic_DNA"/>
</dbReference>
<dbReference type="PANTHER" id="PTHR43434">
    <property type="entry name" value="PHOSPHOGLYCOLATE PHOSPHATASE"/>
    <property type="match status" value="1"/>
</dbReference>